<dbReference type="OrthoDB" id="529546at2759"/>
<accession>A0A835W3J6</accession>
<protein>
    <recommendedName>
        <fullName evidence="4">Sulfotransferase</fullName>
    </recommendedName>
</protein>
<proteinExistence type="predicted"/>
<reference evidence="2" key="1">
    <citation type="journal article" date="2020" name="bioRxiv">
        <title>Comparative genomics of Chlamydomonas.</title>
        <authorList>
            <person name="Craig R.J."/>
            <person name="Hasan A.R."/>
            <person name="Ness R.W."/>
            <person name="Keightley P.D."/>
        </authorList>
    </citation>
    <scope>NUCLEOTIDE SEQUENCE</scope>
    <source>
        <strain evidence="2">CCAP 11/173</strain>
    </source>
</reference>
<evidence type="ECO:0000313" key="3">
    <source>
        <dbReference type="Proteomes" id="UP000613740"/>
    </source>
</evidence>
<dbReference type="InterPro" id="IPR027417">
    <property type="entry name" value="P-loop_NTPase"/>
</dbReference>
<dbReference type="Proteomes" id="UP000613740">
    <property type="component" value="Unassembled WGS sequence"/>
</dbReference>
<feature type="compositionally biased region" description="Basic residues" evidence="1">
    <location>
        <begin position="592"/>
        <end position="602"/>
    </location>
</feature>
<feature type="compositionally biased region" description="Gly residues" evidence="1">
    <location>
        <begin position="642"/>
        <end position="658"/>
    </location>
</feature>
<dbReference type="EMBL" id="JAEHOD010000051">
    <property type="protein sequence ID" value="KAG2435973.1"/>
    <property type="molecule type" value="Genomic_DNA"/>
</dbReference>
<sequence>MHRFTSVMGNLSLRADLYRAIDLVMSSSELLPRTFCGVPDSADLLGGQGPGSAAARHVLNVTLSLYANASGRFPLEAAGVRNALMALAQGVAELPVNSCHSYLRRLVLATLVRVQLRIQVPGMPPRDAELAAQLRFSPDTDVLIFRIYRILYAKYRQGAAAKGAIEFLHISKSGGTSMCTVADANGCSAESTTNFGNCMVRRFDDRPRWVSATTHNETAPLDGWRWYYRYLVRRGERTCEYRDEFMHRKHFTFYSNEFAVHGGLDDRSYWANGTSTASRGANSSAAVAGSAEPATAGAAAGAAAGAPTYASAHVCPQFLNVILLRHPLSRLVSHIKWIMKVYRTEYGKRHEEFFRGRDAAWWRRFAPAAVDNYNLRLLLGEGVYYAPIGSLSAAHLAAARLVLLGYDVVLMLEAPDVDELWLKQALGWRVGLRSASARVAGTHRSAAEMMPPDLDVLVKANEHDVLLYNFASAVHQIDGVMFAAMAAAGVRPYHAYDSLDPKDQWVGRRVKCGFVTRRQQFLVAMEEDPKTYERSYNGSYPRVLSPDERVRGAAAEVAAALAAAGANVQPDGSVAAAGGGDDDEDGREGGRGRRRQRRRSAGRRSLTEGASDTSVDGGVGEVEAEGERAHERAGGSAVAAGGELGSGRGGTRGGGDAG</sequence>
<evidence type="ECO:0000256" key="1">
    <source>
        <dbReference type="SAM" id="MobiDB-lite"/>
    </source>
</evidence>
<keyword evidence="3" id="KW-1185">Reference proteome</keyword>
<feature type="region of interest" description="Disordered" evidence="1">
    <location>
        <begin position="570"/>
        <end position="658"/>
    </location>
</feature>
<gene>
    <name evidence="2" type="ORF">HYH02_011686</name>
</gene>
<evidence type="ECO:0000313" key="2">
    <source>
        <dbReference type="EMBL" id="KAG2435973.1"/>
    </source>
</evidence>
<evidence type="ECO:0008006" key="4">
    <source>
        <dbReference type="Google" id="ProtNLM"/>
    </source>
</evidence>
<dbReference type="AlphaFoldDB" id="A0A835W3J6"/>
<comment type="caution">
    <text evidence="2">The sequence shown here is derived from an EMBL/GenBank/DDBJ whole genome shotgun (WGS) entry which is preliminary data.</text>
</comment>
<organism evidence="2 3">
    <name type="scientific">Chlamydomonas schloesseri</name>
    <dbReference type="NCBI Taxonomy" id="2026947"/>
    <lineage>
        <taxon>Eukaryota</taxon>
        <taxon>Viridiplantae</taxon>
        <taxon>Chlorophyta</taxon>
        <taxon>core chlorophytes</taxon>
        <taxon>Chlorophyceae</taxon>
        <taxon>CS clade</taxon>
        <taxon>Chlamydomonadales</taxon>
        <taxon>Chlamydomonadaceae</taxon>
        <taxon>Chlamydomonas</taxon>
    </lineage>
</organism>
<dbReference type="Gene3D" id="3.40.50.300">
    <property type="entry name" value="P-loop containing nucleotide triphosphate hydrolases"/>
    <property type="match status" value="1"/>
</dbReference>
<name>A0A835W3J6_9CHLO</name>